<evidence type="ECO:0000313" key="1">
    <source>
        <dbReference type="EMBL" id="KAI4571549.1"/>
    </source>
</evidence>
<keyword evidence="2" id="KW-1185">Reference proteome</keyword>
<evidence type="ECO:0000313" key="2">
    <source>
        <dbReference type="Proteomes" id="UP001057279"/>
    </source>
</evidence>
<organism evidence="1 2">
    <name type="scientific">Ovis ammon polii x Ovis aries</name>
    <dbReference type="NCBI Taxonomy" id="2918886"/>
    <lineage>
        <taxon>Eukaryota</taxon>
        <taxon>Metazoa</taxon>
        <taxon>Chordata</taxon>
        <taxon>Craniata</taxon>
        <taxon>Vertebrata</taxon>
        <taxon>Euteleostomi</taxon>
        <taxon>Mammalia</taxon>
        <taxon>Eutheria</taxon>
        <taxon>Laurasiatheria</taxon>
        <taxon>Artiodactyla</taxon>
        <taxon>Ruminantia</taxon>
        <taxon>Pecora</taxon>
        <taxon>Bovidae</taxon>
        <taxon>Caprinae</taxon>
        <taxon>Ovis</taxon>
    </lineage>
</organism>
<protein>
    <submittedName>
        <fullName evidence="1">Uncharacterized protein</fullName>
    </submittedName>
</protein>
<dbReference type="Proteomes" id="UP001057279">
    <property type="component" value="Linkage Group LG16"/>
</dbReference>
<gene>
    <name evidence="1" type="ORF">MJG53_013655</name>
</gene>
<dbReference type="EMBL" id="CM043041">
    <property type="protein sequence ID" value="KAI4571549.1"/>
    <property type="molecule type" value="Genomic_DNA"/>
</dbReference>
<name>A0ACB9UJ71_9CETA</name>
<comment type="caution">
    <text evidence="1">The sequence shown here is derived from an EMBL/GenBank/DDBJ whole genome shotgun (WGS) entry which is preliminary data.</text>
</comment>
<accession>A0ACB9UJ71</accession>
<proteinExistence type="predicted"/>
<sequence length="190" mass="20114">MAPTAAELSRGPPHGARPLTTTQPSRLSLRAATTLPAAQVPTGPRGLGDSHDGGRSAHALSASGNSTDLHSPPSSGSGYLTVVSGDPCRILPWKGATRAQRATGTRKKYLRSKTPRRLWELRSGLGSPKAKPRLPACPENSETTGLRVRTAYLCPQISVRPEAEAKLSGSQGYEEATPGGVARHRRILKR</sequence>
<reference evidence="1" key="1">
    <citation type="submission" date="2022-03" db="EMBL/GenBank/DDBJ databases">
        <title>Genomic analyses of argali, domestic sheep and their hybrids provide insights into chromosomal evolution, heterosis and genetic basis of agronomic traits.</title>
        <authorList>
            <person name="Li M."/>
        </authorList>
    </citation>
    <scope>NUCLEOTIDE SEQUENCE</scope>
    <source>
        <strain evidence="1">F1 hybrid</strain>
    </source>
</reference>